<evidence type="ECO:0000256" key="2">
    <source>
        <dbReference type="SAM" id="SignalP"/>
    </source>
</evidence>
<reference evidence="3 4" key="1">
    <citation type="submission" date="2018-12" db="EMBL/GenBank/DDBJ databases">
        <title>Complete genome of Litorilituus sediminis.</title>
        <authorList>
            <person name="Liu A."/>
            <person name="Rong J."/>
        </authorList>
    </citation>
    <scope>NUCLEOTIDE SEQUENCE [LARGE SCALE GENOMIC DNA]</scope>
    <source>
        <strain evidence="3 4">JCM 17549</strain>
    </source>
</reference>
<keyword evidence="2" id="KW-0732">Signal</keyword>
<keyword evidence="1" id="KW-0175">Coiled coil</keyword>
<name>A0A4P6P3F9_9GAMM</name>
<dbReference type="Gene3D" id="2.40.160.10">
    <property type="entry name" value="Porin"/>
    <property type="match status" value="1"/>
</dbReference>
<evidence type="ECO:0000313" key="3">
    <source>
        <dbReference type="EMBL" id="QBG34509.1"/>
    </source>
</evidence>
<dbReference type="Proteomes" id="UP000290244">
    <property type="component" value="Chromosome"/>
</dbReference>
<dbReference type="KEGG" id="lsd:EMK97_01525"/>
<keyword evidence="4" id="KW-1185">Reference proteome</keyword>
<feature type="chain" id="PRO_5020253885" description="Porin" evidence="2">
    <location>
        <begin position="23"/>
        <end position="453"/>
    </location>
</feature>
<gene>
    <name evidence="3" type="ORF">EMK97_01525</name>
</gene>
<dbReference type="SUPFAM" id="SSF56935">
    <property type="entry name" value="Porins"/>
    <property type="match status" value="1"/>
</dbReference>
<evidence type="ECO:0000256" key="1">
    <source>
        <dbReference type="SAM" id="Coils"/>
    </source>
</evidence>
<evidence type="ECO:0008006" key="5">
    <source>
        <dbReference type="Google" id="ProtNLM"/>
    </source>
</evidence>
<dbReference type="EMBL" id="CP034759">
    <property type="protein sequence ID" value="QBG34509.1"/>
    <property type="molecule type" value="Genomic_DNA"/>
</dbReference>
<protein>
    <recommendedName>
        <fullName evidence="5">Porin</fullName>
    </recommendedName>
</protein>
<proteinExistence type="predicted"/>
<feature type="coiled-coil region" evidence="1">
    <location>
        <begin position="25"/>
        <end position="62"/>
    </location>
</feature>
<dbReference type="OrthoDB" id="9768080at2"/>
<dbReference type="RefSeq" id="WP_130598785.1">
    <property type="nucleotide sequence ID" value="NZ_CP034759.1"/>
</dbReference>
<accession>A0A4P6P3F9</accession>
<sequence length="453" mass="50967">MKVSLIQKSLLLALAISAPSYASDKVVLENAIKAQKQQLAEIEKKLAELEAKQSQVVALEHNKANQISASKNWQLNSYGSILYKSEEIFRNIQDTDPERRARTDIERVVIEYVYDVNSKWQIEAEIEYEHGGTGAALEYDGFEEFGEFETEIEAGGEIIVEKLQAKYTHNDNFAIKMGHIFVPVGIGTDLHKPDEYLTTERHWSEASLIPQVWHETGVNFIGKWQNITAQALVTTGLNSEYFRTYNWVATGHQKRFEQVNADDLALTLRLDYGDIKKGKGVGFSFYTGDTTGNRNNSNKVEGDGNLTIFGIHGAYSYENWLVRGQYLFGQLEDSQAITNANKTTPGLKPGNFAQLGSEAESAFVELAYNSQSLFNLSTPLYFFTGYEYANPIKEVEQGNATSRFDTQEISIGVNYLPMKNLVFKAQVAEQMYAQDNLDNTSSFSLSMGYYFSI</sequence>
<dbReference type="InterPro" id="IPR023614">
    <property type="entry name" value="Porin_dom_sf"/>
</dbReference>
<dbReference type="AlphaFoldDB" id="A0A4P6P3F9"/>
<organism evidence="3 4">
    <name type="scientific">Litorilituus sediminis</name>
    <dbReference type="NCBI Taxonomy" id="718192"/>
    <lineage>
        <taxon>Bacteria</taxon>
        <taxon>Pseudomonadati</taxon>
        <taxon>Pseudomonadota</taxon>
        <taxon>Gammaproteobacteria</taxon>
        <taxon>Alteromonadales</taxon>
        <taxon>Colwelliaceae</taxon>
        <taxon>Litorilituus</taxon>
    </lineage>
</organism>
<feature type="signal peptide" evidence="2">
    <location>
        <begin position="1"/>
        <end position="22"/>
    </location>
</feature>
<evidence type="ECO:0000313" key="4">
    <source>
        <dbReference type="Proteomes" id="UP000290244"/>
    </source>
</evidence>